<gene>
    <name evidence="2" type="ORF">SAMN05216195_11769</name>
</gene>
<reference evidence="3" key="1">
    <citation type="submission" date="2016-10" db="EMBL/GenBank/DDBJ databases">
        <authorList>
            <person name="Varghese N."/>
            <person name="Submissions S."/>
        </authorList>
    </citation>
    <scope>NUCLEOTIDE SEQUENCE [LARGE SCALE GENOMIC DNA]</scope>
    <source>
        <strain evidence="3">CGMCC 4.578</strain>
    </source>
</reference>
<protein>
    <submittedName>
        <fullName evidence="2">RNA polymerase sigma-70 factor, ECF subfamily</fullName>
    </submittedName>
</protein>
<proteinExistence type="predicted"/>
<sequence length="48" mass="5426">MAIIGRRTDLELRDVYAAHGPELYRFALRQLGDGQAAEEAVHEVFLRA</sequence>
<dbReference type="InterPro" id="IPR007627">
    <property type="entry name" value="RNA_pol_sigma70_r2"/>
</dbReference>
<evidence type="ECO:0000259" key="1">
    <source>
        <dbReference type="Pfam" id="PF04542"/>
    </source>
</evidence>
<name>A0A1H9XSE3_9PSEU</name>
<organism evidence="2 3">
    <name type="scientific">Lentzea flaviverrucosa</name>
    <dbReference type="NCBI Taxonomy" id="200379"/>
    <lineage>
        <taxon>Bacteria</taxon>
        <taxon>Bacillati</taxon>
        <taxon>Actinomycetota</taxon>
        <taxon>Actinomycetes</taxon>
        <taxon>Pseudonocardiales</taxon>
        <taxon>Pseudonocardiaceae</taxon>
        <taxon>Lentzea</taxon>
    </lineage>
</organism>
<dbReference type="Proteomes" id="UP000199028">
    <property type="component" value="Unassembled WGS sequence"/>
</dbReference>
<dbReference type="SUPFAM" id="SSF88946">
    <property type="entry name" value="Sigma2 domain of RNA polymerase sigma factors"/>
    <property type="match status" value="1"/>
</dbReference>
<feature type="domain" description="RNA polymerase sigma-70 region 2" evidence="1">
    <location>
        <begin position="16"/>
        <end position="48"/>
    </location>
</feature>
<evidence type="ECO:0000313" key="2">
    <source>
        <dbReference type="EMBL" id="SES49095.1"/>
    </source>
</evidence>
<dbReference type="GO" id="GO:0006352">
    <property type="term" value="P:DNA-templated transcription initiation"/>
    <property type="evidence" value="ECO:0007669"/>
    <property type="project" value="InterPro"/>
</dbReference>
<accession>A0A1H9XSE3</accession>
<dbReference type="GO" id="GO:0003700">
    <property type="term" value="F:DNA-binding transcription factor activity"/>
    <property type="evidence" value="ECO:0007669"/>
    <property type="project" value="InterPro"/>
</dbReference>
<dbReference type="EMBL" id="FOFT01000017">
    <property type="protein sequence ID" value="SES49095.1"/>
    <property type="molecule type" value="Genomic_DNA"/>
</dbReference>
<dbReference type="InterPro" id="IPR013325">
    <property type="entry name" value="RNA_pol_sigma_r2"/>
</dbReference>
<dbReference type="Gene3D" id="1.10.1740.10">
    <property type="match status" value="1"/>
</dbReference>
<keyword evidence="3" id="KW-1185">Reference proteome</keyword>
<evidence type="ECO:0000313" key="3">
    <source>
        <dbReference type="Proteomes" id="UP000199028"/>
    </source>
</evidence>
<dbReference type="AlphaFoldDB" id="A0A1H9XSE3"/>
<dbReference type="Pfam" id="PF04542">
    <property type="entry name" value="Sigma70_r2"/>
    <property type="match status" value="1"/>
</dbReference>